<accession>A0A9P5K3D3</accession>
<gene>
    <name evidence="3" type="ORF">CGCSCA2_v008953</name>
</gene>
<dbReference type="OrthoDB" id="3561261at2759"/>
<dbReference type="AlphaFoldDB" id="A0A9P5K3D3"/>
<organism evidence="3 4">
    <name type="scientific">Colletotrichum siamense</name>
    <name type="common">Anthracnose fungus</name>
    <dbReference type="NCBI Taxonomy" id="690259"/>
    <lineage>
        <taxon>Eukaryota</taxon>
        <taxon>Fungi</taxon>
        <taxon>Dikarya</taxon>
        <taxon>Ascomycota</taxon>
        <taxon>Pezizomycotina</taxon>
        <taxon>Sordariomycetes</taxon>
        <taxon>Hypocreomycetidae</taxon>
        <taxon>Glomerellales</taxon>
        <taxon>Glomerellaceae</taxon>
        <taxon>Colletotrichum</taxon>
        <taxon>Colletotrichum gloeosporioides species complex</taxon>
    </lineage>
</organism>
<evidence type="ECO:0000256" key="1">
    <source>
        <dbReference type="SAM" id="MobiDB-lite"/>
    </source>
</evidence>
<dbReference type="Proteomes" id="UP000711996">
    <property type="component" value="Unassembled WGS sequence"/>
</dbReference>
<reference evidence="3" key="1">
    <citation type="submission" date="2019-06" db="EMBL/GenBank/DDBJ databases">
        <authorList>
            <person name="Gan P."/>
            <person name="Shirasu K."/>
        </authorList>
    </citation>
    <scope>NUCLEOTIDE SEQUENCE [LARGE SCALE GENOMIC DNA]</scope>
    <source>
        <strain evidence="3">CAD2</strain>
    </source>
</reference>
<evidence type="ECO:0000313" key="3">
    <source>
        <dbReference type="EMBL" id="KAF4855565.1"/>
    </source>
</evidence>
<feature type="region of interest" description="Disordered" evidence="1">
    <location>
        <begin position="255"/>
        <end position="285"/>
    </location>
</feature>
<comment type="caution">
    <text evidence="3">The sequence shown here is derived from an EMBL/GenBank/DDBJ whole genome shotgun (WGS) entry which is preliminary data.</text>
</comment>
<name>A0A9P5K3D3_COLSI</name>
<dbReference type="Pfam" id="PF20150">
    <property type="entry name" value="2EXR"/>
    <property type="match status" value="1"/>
</dbReference>
<sequence length="324" mass="36978">MDSMMSLIEVASSTVAKQCKVITRMTHALATQGALSASQTNDLLEIQKTISKTIEFQASTIQRLAESRAASKCDFGRAMPATTFPRFRQLPPEIRKSVWEMALPDSRVFMPYKDNDLHIALALDHKPPAIRSACKEAWVVTEENGEFAFGWESTRTHGFWFNTSRDIVFVQRDELSDGVESAIKAAHTQNIATEWFDFRTKSSCAQSIIWARDKLKCRKLIVTIIPQPLGSVEDIHHAQLFTLLDRDHVPAPVDFPGVWDDDDNDNYNDDESHDDDEDDDDGCQQWPTWAKLKKRLKKIQSNSLKSQDRRLVFEGMELLFNKRT</sequence>
<dbReference type="EMBL" id="QPMT01000030">
    <property type="protein sequence ID" value="KAF4855565.1"/>
    <property type="molecule type" value="Genomic_DNA"/>
</dbReference>
<keyword evidence="4" id="KW-1185">Reference proteome</keyword>
<dbReference type="InterPro" id="IPR045518">
    <property type="entry name" value="2EXR"/>
</dbReference>
<evidence type="ECO:0000259" key="2">
    <source>
        <dbReference type="Pfam" id="PF20150"/>
    </source>
</evidence>
<feature type="compositionally biased region" description="Acidic residues" evidence="1">
    <location>
        <begin position="259"/>
        <end position="282"/>
    </location>
</feature>
<dbReference type="PANTHER" id="PTHR35910:SF6">
    <property type="entry name" value="2EXR DOMAIN-CONTAINING PROTEIN"/>
    <property type="match status" value="1"/>
</dbReference>
<protein>
    <recommendedName>
        <fullName evidence="2">2EXR domain-containing protein</fullName>
    </recommendedName>
</protein>
<feature type="domain" description="2EXR" evidence="2">
    <location>
        <begin position="84"/>
        <end position="168"/>
    </location>
</feature>
<evidence type="ECO:0000313" key="4">
    <source>
        <dbReference type="Proteomes" id="UP000711996"/>
    </source>
</evidence>
<dbReference type="PANTHER" id="PTHR35910">
    <property type="entry name" value="2EXR DOMAIN-CONTAINING PROTEIN"/>
    <property type="match status" value="1"/>
</dbReference>
<proteinExistence type="predicted"/>